<dbReference type="SUPFAM" id="SSF54637">
    <property type="entry name" value="Thioesterase/thiol ester dehydrase-isomerase"/>
    <property type="match status" value="1"/>
</dbReference>
<organism evidence="1 2">
    <name type="scientific">Photobacterium sanguinicancri</name>
    <dbReference type="NCBI Taxonomy" id="875932"/>
    <lineage>
        <taxon>Bacteria</taxon>
        <taxon>Pseudomonadati</taxon>
        <taxon>Pseudomonadota</taxon>
        <taxon>Gammaproteobacteria</taxon>
        <taxon>Vibrionales</taxon>
        <taxon>Vibrionaceae</taxon>
        <taxon>Photobacterium</taxon>
    </lineage>
</organism>
<accession>A0AAW7Y0B1</accession>
<evidence type="ECO:0000313" key="1">
    <source>
        <dbReference type="EMBL" id="MDO6541869.1"/>
    </source>
</evidence>
<dbReference type="Proteomes" id="UP001170624">
    <property type="component" value="Unassembled WGS sequence"/>
</dbReference>
<dbReference type="AlphaFoldDB" id="A0AAW7Y0B1"/>
<sequence>MRKNLKIYQRLSKVPFGHRIFSWVVCRMAPYFGSIRPIVTELKPGYARVEINKRRRVTNHLNTVHAIAMCNMAELAGGLMTDVSIAGNSRWIPTGMTVKYIKKAKTDLTAIANGENIDWHSGGDKLVPIEVTDTEGNTVFTAEITMNVRTA</sequence>
<dbReference type="CDD" id="cd03443">
    <property type="entry name" value="PaaI_thioesterase"/>
    <property type="match status" value="1"/>
</dbReference>
<reference evidence="1" key="1">
    <citation type="submission" date="2023-07" db="EMBL/GenBank/DDBJ databases">
        <title>Genome content predicts the carbon catabolic preferences of heterotrophic bacteria.</title>
        <authorList>
            <person name="Gralka M."/>
        </authorList>
    </citation>
    <scope>NUCLEOTIDE SEQUENCE</scope>
    <source>
        <strain evidence="1">G2M05</strain>
    </source>
</reference>
<name>A0AAW7Y0B1_9GAMM</name>
<dbReference type="Gene3D" id="3.10.129.10">
    <property type="entry name" value="Hotdog Thioesterase"/>
    <property type="match status" value="1"/>
</dbReference>
<proteinExistence type="predicted"/>
<dbReference type="Pfam" id="PF14539">
    <property type="entry name" value="DUF4442"/>
    <property type="match status" value="1"/>
</dbReference>
<comment type="caution">
    <text evidence="1">The sequence shown here is derived from an EMBL/GenBank/DDBJ whole genome shotgun (WGS) entry which is preliminary data.</text>
</comment>
<protein>
    <submittedName>
        <fullName evidence="1">Hotdog fold domain-containing protein</fullName>
    </submittedName>
</protein>
<evidence type="ECO:0000313" key="2">
    <source>
        <dbReference type="Proteomes" id="UP001170624"/>
    </source>
</evidence>
<dbReference type="EMBL" id="JAUOPU010000003">
    <property type="protein sequence ID" value="MDO6541869.1"/>
    <property type="molecule type" value="Genomic_DNA"/>
</dbReference>
<dbReference type="InterPro" id="IPR027961">
    <property type="entry name" value="DUF4442"/>
</dbReference>
<dbReference type="InterPro" id="IPR029069">
    <property type="entry name" value="HotDog_dom_sf"/>
</dbReference>
<dbReference type="RefSeq" id="WP_303498552.1">
    <property type="nucleotide sequence ID" value="NZ_JAUOPU010000003.1"/>
</dbReference>
<gene>
    <name evidence="1" type="ORF">Q4568_04970</name>
</gene>